<comment type="caution">
    <text evidence="1">The sequence shown here is derived from an EMBL/GenBank/DDBJ whole genome shotgun (WGS) entry which is preliminary data.</text>
</comment>
<dbReference type="EMBL" id="LBMM01022333">
    <property type="protein sequence ID" value="KMQ82908.1"/>
    <property type="molecule type" value="Genomic_DNA"/>
</dbReference>
<dbReference type="PANTHER" id="PTHR23053:SF0">
    <property type="entry name" value="HYDROCEPHALUS-INDUCING PROTEIN HOMOLOG"/>
    <property type="match status" value="1"/>
</dbReference>
<reference evidence="1 2" key="1">
    <citation type="submission" date="2015-04" db="EMBL/GenBank/DDBJ databases">
        <title>Lasius niger genome sequencing.</title>
        <authorList>
            <person name="Konorov E.A."/>
            <person name="Nikitin M.A."/>
            <person name="Kirill M.V."/>
            <person name="Chang P."/>
        </authorList>
    </citation>
    <scope>NUCLEOTIDE SEQUENCE [LARGE SCALE GENOMIC DNA]</scope>
    <source>
        <tissue evidence="1">Whole</tissue>
    </source>
</reference>
<dbReference type="InterPro" id="IPR033305">
    <property type="entry name" value="Hydin-like"/>
</dbReference>
<gene>
    <name evidence="1" type="ORF">RF55_21494</name>
</gene>
<dbReference type="Proteomes" id="UP000036403">
    <property type="component" value="Unassembled WGS sequence"/>
</dbReference>
<protein>
    <submittedName>
        <fullName evidence="1">Hydrocephalus-inducing-like protein</fullName>
    </submittedName>
</protein>
<dbReference type="GO" id="GO:0005930">
    <property type="term" value="C:axoneme"/>
    <property type="evidence" value="ECO:0007669"/>
    <property type="project" value="TreeGrafter"/>
</dbReference>
<evidence type="ECO:0000313" key="2">
    <source>
        <dbReference type="Proteomes" id="UP000036403"/>
    </source>
</evidence>
<dbReference type="PANTHER" id="PTHR23053">
    <property type="entry name" value="DLEC1 DELETED IN LUNG AND ESOPHAGEAL CANCER 1"/>
    <property type="match status" value="1"/>
</dbReference>
<organism evidence="1 2">
    <name type="scientific">Lasius niger</name>
    <name type="common">Black garden ant</name>
    <dbReference type="NCBI Taxonomy" id="67767"/>
    <lineage>
        <taxon>Eukaryota</taxon>
        <taxon>Metazoa</taxon>
        <taxon>Ecdysozoa</taxon>
        <taxon>Arthropoda</taxon>
        <taxon>Hexapoda</taxon>
        <taxon>Insecta</taxon>
        <taxon>Pterygota</taxon>
        <taxon>Neoptera</taxon>
        <taxon>Endopterygota</taxon>
        <taxon>Hymenoptera</taxon>
        <taxon>Apocrita</taxon>
        <taxon>Aculeata</taxon>
        <taxon>Formicoidea</taxon>
        <taxon>Formicidae</taxon>
        <taxon>Formicinae</taxon>
        <taxon>Lasius</taxon>
        <taxon>Lasius</taxon>
    </lineage>
</organism>
<keyword evidence="2" id="KW-1185">Reference proteome</keyword>
<name>A0A0J7JXI9_LASNI</name>
<accession>A0A0J7JXI9</accession>
<dbReference type="GO" id="GO:1904158">
    <property type="term" value="P:axonemal central apparatus assembly"/>
    <property type="evidence" value="ECO:0007669"/>
    <property type="project" value="TreeGrafter"/>
</dbReference>
<evidence type="ECO:0000313" key="1">
    <source>
        <dbReference type="EMBL" id="KMQ82908.1"/>
    </source>
</evidence>
<dbReference type="AlphaFoldDB" id="A0A0J7JXI9"/>
<dbReference type="GO" id="GO:0003341">
    <property type="term" value="P:cilium movement"/>
    <property type="evidence" value="ECO:0007669"/>
    <property type="project" value="TreeGrafter"/>
</dbReference>
<proteinExistence type="predicted"/>
<dbReference type="PaxDb" id="67767-A0A0J7JXI9"/>
<dbReference type="OrthoDB" id="442692at2759"/>
<feature type="non-terminal residue" evidence="1">
    <location>
        <position position="147"/>
    </location>
</feature>
<sequence length="147" mass="16673">MDGSTTSIPVKFLPNINPDNPYSRNYSGTLWFEYDEHPNKDKIQCKGAVNFPNIKLLCKDLIINCVSGLSTEKSLRITNNGPVPVVYKFLWAGESIEIQRKDFTDLSKLETNAQGKFNYHFCEIEKNLETQKNGSESTEMLDLSTSN</sequence>